<dbReference type="SUPFAM" id="SSF55387">
    <property type="entry name" value="Frataxin/Nqo15-like"/>
    <property type="match status" value="1"/>
</dbReference>
<evidence type="ECO:0000256" key="2">
    <source>
        <dbReference type="ARBA" id="ARBA00022496"/>
    </source>
</evidence>
<organism evidence="4 5">
    <name type="scientific">Aphidius gifuensis</name>
    <name type="common">Parasitoid wasp</name>
    <dbReference type="NCBI Taxonomy" id="684658"/>
    <lineage>
        <taxon>Eukaryota</taxon>
        <taxon>Metazoa</taxon>
        <taxon>Ecdysozoa</taxon>
        <taxon>Arthropoda</taxon>
        <taxon>Hexapoda</taxon>
        <taxon>Insecta</taxon>
        <taxon>Pterygota</taxon>
        <taxon>Neoptera</taxon>
        <taxon>Endopterygota</taxon>
        <taxon>Hymenoptera</taxon>
        <taxon>Apocrita</taxon>
        <taxon>Ichneumonoidea</taxon>
        <taxon>Braconidae</taxon>
        <taxon>Aphidiinae</taxon>
        <taxon>Aphidius</taxon>
    </lineage>
</organism>
<evidence type="ECO:0008006" key="6">
    <source>
        <dbReference type="Google" id="ProtNLM"/>
    </source>
</evidence>
<dbReference type="Gene3D" id="3.30.920.10">
    <property type="entry name" value="Frataxin/CyaY"/>
    <property type="match status" value="1"/>
</dbReference>
<dbReference type="PANTHER" id="PTHR16821">
    <property type="entry name" value="FRATAXIN"/>
    <property type="match status" value="1"/>
</dbReference>
<keyword evidence="2" id="KW-0813">Transport</keyword>
<dbReference type="InterPro" id="IPR002908">
    <property type="entry name" value="Frataxin/CyaY"/>
</dbReference>
<keyword evidence="5" id="KW-1185">Reference proteome</keyword>
<gene>
    <name evidence="4" type="ORF">HCN44_000594</name>
</gene>
<dbReference type="SMART" id="SM01219">
    <property type="entry name" value="Frataxin_Cyay"/>
    <property type="match status" value="1"/>
</dbReference>
<keyword evidence="2" id="KW-0410">Iron transport</keyword>
<dbReference type="AlphaFoldDB" id="A0A834XT52"/>
<dbReference type="PROSITE" id="PS50810">
    <property type="entry name" value="FRATAXIN_2"/>
    <property type="match status" value="1"/>
</dbReference>
<dbReference type="NCBIfam" id="TIGR03421">
    <property type="entry name" value="FeS_CyaY"/>
    <property type="match status" value="1"/>
</dbReference>
<accession>A0A834XT52</accession>
<reference evidence="4 5" key="1">
    <citation type="submission" date="2020-08" db="EMBL/GenBank/DDBJ databases">
        <title>Aphidius gifuensis genome sequencing and assembly.</title>
        <authorList>
            <person name="Du Z."/>
        </authorList>
    </citation>
    <scope>NUCLEOTIDE SEQUENCE [LARGE SCALE GENOMIC DNA]</scope>
    <source>
        <strain evidence="4">YNYX2018</strain>
        <tissue evidence="4">Adults</tissue>
    </source>
</reference>
<dbReference type="GO" id="GO:0006826">
    <property type="term" value="P:iron ion transport"/>
    <property type="evidence" value="ECO:0007669"/>
    <property type="project" value="UniProtKB-KW"/>
</dbReference>
<dbReference type="GO" id="GO:0051537">
    <property type="term" value="F:2 iron, 2 sulfur cluster binding"/>
    <property type="evidence" value="ECO:0007669"/>
    <property type="project" value="TreeGrafter"/>
</dbReference>
<dbReference type="InterPro" id="IPR020895">
    <property type="entry name" value="Frataxin_CS"/>
</dbReference>
<keyword evidence="3" id="KW-0408">Iron</keyword>
<evidence type="ECO:0000313" key="4">
    <source>
        <dbReference type="EMBL" id="KAF7990789.1"/>
    </source>
</evidence>
<dbReference type="InterPro" id="IPR036524">
    <property type="entry name" value="Frataxin/CyaY_sf"/>
</dbReference>
<dbReference type="GO" id="GO:0008199">
    <property type="term" value="F:ferric iron binding"/>
    <property type="evidence" value="ECO:0007669"/>
    <property type="project" value="InterPro"/>
</dbReference>
<dbReference type="PROSITE" id="PS01344">
    <property type="entry name" value="FRATAXIN_1"/>
    <property type="match status" value="1"/>
</dbReference>
<dbReference type="Proteomes" id="UP000639338">
    <property type="component" value="Unassembled WGS sequence"/>
</dbReference>
<comment type="caution">
    <text evidence="4">The sequence shown here is derived from an EMBL/GenBank/DDBJ whole genome shotgun (WGS) entry which is preliminary data.</text>
</comment>
<dbReference type="GO" id="GO:0034986">
    <property type="term" value="F:iron chaperone activity"/>
    <property type="evidence" value="ECO:0007669"/>
    <property type="project" value="TreeGrafter"/>
</dbReference>
<evidence type="ECO:0000256" key="3">
    <source>
        <dbReference type="ARBA" id="ARBA00023004"/>
    </source>
</evidence>
<evidence type="ECO:0000313" key="5">
    <source>
        <dbReference type="Proteomes" id="UP000639338"/>
    </source>
</evidence>
<protein>
    <recommendedName>
        <fullName evidence="6">Ferroxidase</fullName>
    </recommendedName>
</protein>
<dbReference type="GO" id="GO:0016226">
    <property type="term" value="P:iron-sulfur cluster assembly"/>
    <property type="evidence" value="ECO:0007669"/>
    <property type="project" value="InterPro"/>
</dbReference>
<dbReference type="Pfam" id="PF01491">
    <property type="entry name" value="Frataxin_Cyay"/>
    <property type="match status" value="1"/>
</dbReference>
<dbReference type="OrthoDB" id="1897642at2759"/>
<dbReference type="GO" id="GO:0004322">
    <property type="term" value="F:ferroxidase activity"/>
    <property type="evidence" value="ECO:0007669"/>
    <property type="project" value="TreeGrafter"/>
</dbReference>
<sequence length="155" mass="18180">MLHLDEADVSCQDGVLTVKLGTNYGTYVVNRQTPNKQIWLSSPTSGPKRYDFINGMWIYKHDGKSLLQLNERSHVYYNMKYTSFEAKYLFKSAGFIEEQLLIISNFIKYVKLGQGSYSFMDTKRLNMLMVPKKTCQQHPYINCITKLSRRKRERT</sequence>
<name>A0A834XT52_APHGI</name>
<comment type="similarity">
    <text evidence="1">Belongs to the frataxin family.</text>
</comment>
<proteinExistence type="inferred from homology"/>
<evidence type="ECO:0000256" key="1">
    <source>
        <dbReference type="ARBA" id="ARBA00008183"/>
    </source>
</evidence>
<dbReference type="GO" id="GO:0005739">
    <property type="term" value="C:mitochondrion"/>
    <property type="evidence" value="ECO:0007669"/>
    <property type="project" value="TreeGrafter"/>
</dbReference>
<dbReference type="GO" id="GO:0006879">
    <property type="term" value="P:intracellular iron ion homeostasis"/>
    <property type="evidence" value="ECO:0007669"/>
    <property type="project" value="TreeGrafter"/>
</dbReference>
<dbReference type="PANTHER" id="PTHR16821:SF2">
    <property type="entry name" value="FRATAXIN, MITOCHONDRIAL"/>
    <property type="match status" value="1"/>
</dbReference>
<dbReference type="EMBL" id="JACMRX010000004">
    <property type="protein sequence ID" value="KAF7990789.1"/>
    <property type="molecule type" value="Genomic_DNA"/>
</dbReference>
<dbReference type="GO" id="GO:0008198">
    <property type="term" value="F:ferrous iron binding"/>
    <property type="evidence" value="ECO:0007669"/>
    <property type="project" value="TreeGrafter"/>
</dbReference>
<keyword evidence="2" id="KW-0406">Ion transport</keyword>
<dbReference type="PRINTS" id="PR00904">
    <property type="entry name" value="FRATAXIN"/>
</dbReference>